<accession>X1JK78</accession>
<protein>
    <submittedName>
        <fullName evidence="1">Uncharacterized protein</fullName>
    </submittedName>
</protein>
<sequence length="50" mass="5137">MPAAPRAAKSLPGYIKRKVPVGKVVEAGSAGTYLLNDLPAAGQTIRSDLS</sequence>
<organism evidence="1">
    <name type="scientific">marine sediment metagenome</name>
    <dbReference type="NCBI Taxonomy" id="412755"/>
    <lineage>
        <taxon>unclassified sequences</taxon>
        <taxon>metagenomes</taxon>
        <taxon>ecological metagenomes</taxon>
    </lineage>
</organism>
<name>X1JK78_9ZZZZ</name>
<comment type="caution">
    <text evidence="1">The sequence shown here is derived from an EMBL/GenBank/DDBJ whole genome shotgun (WGS) entry which is preliminary data.</text>
</comment>
<evidence type="ECO:0000313" key="1">
    <source>
        <dbReference type="EMBL" id="GAH95131.1"/>
    </source>
</evidence>
<dbReference type="EMBL" id="BARV01002701">
    <property type="protein sequence ID" value="GAH95131.1"/>
    <property type="molecule type" value="Genomic_DNA"/>
</dbReference>
<gene>
    <name evidence="1" type="ORF">S06H3_06831</name>
</gene>
<proteinExistence type="predicted"/>
<reference evidence="1" key="1">
    <citation type="journal article" date="2014" name="Front. Microbiol.">
        <title>High frequency of phylogenetically diverse reductive dehalogenase-homologous genes in deep subseafloor sedimentary metagenomes.</title>
        <authorList>
            <person name="Kawai M."/>
            <person name="Futagami T."/>
            <person name="Toyoda A."/>
            <person name="Takaki Y."/>
            <person name="Nishi S."/>
            <person name="Hori S."/>
            <person name="Arai W."/>
            <person name="Tsubouchi T."/>
            <person name="Morono Y."/>
            <person name="Uchiyama I."/>
            <person name="Ito T."/>
            <person name="Fujiyama A."/>
            <person name="Inagaki F."/>
            <person name="Takami H."/>
        </authorList>
    </citation>
    <scope>NUCLEOTIDE SEQUENCE</scope>
    <source>
        <strain evidence="1">Expedition CK06-06</strain>
    </source>
</reference>
<dbReference type="AlphaFoldDB" id="X1JK78"/>